<evidence type="ECO:0000313" key="2">
    <source>
        <dbReference type="EMBL" id="KAK6938007.1"/>
    </source>
</evidence>
<dbReference type="Pfam" id="PF03364">
    <property type="entry name" value="Polyketide_cyc"/>
    <property type="match status" value="1"/>
</dbReference>
<name>A0AAN8W2R4_9MAGN</name>
<dbReference type="Proteomes" id="UP001370490">
    <property type="component" value="Unassembled WGS sequence"/>
</dbReference>
<reference evidence="2 3" key="1">
    <citation type="submission" date="2023-12" db="EMBL/GenBank/DDBJ databases">
        <title>A high-quality genome assembly for Dillenia turbinata (Dilleniales).</title>
        <authorList>
            <person name="Chanderbali A."/>
        </authorList>
    </citation>
    <scope>NUCLEOTIDE SEQUENCE [LARGE SCALE GENOMIC DNA]</scope>
    <source>
        <strain evidence="2">LSX21</strain>
        <tissue evidence="2">Leaf</tissue>
    </source>
</reference>
<dbReference type="InterPro" id="IPR005031">
    <property type="entry name" value="COQ10_START"/>
</dbReference>
<sequence length="164" mass="18472">MVDGDFKKFEGKWSLKFTQRSCMTILSYQVNVIPRFNFPAIFLERIIRSDPPVNLQALVNRAEKSFEGSQNVDLDGAIGKKAKLKDEAPLPRPSSELNSKWGVFGNVCRLDRPCMVAEVHLWRLDGLLLKENGGVHRCVVASITVKATVPEVWKVLTAYETLPK</sequence>
<dbReference type="GO" id="GO:0042548">
    <property type="term" value="P:regulation of photosynthesis, light reaction"/>
    <property type="evidence" value="ECO:0007669"/>
    <property type="project" value="TreeGrafter"/>
</dbReference>
<dbReference type="PANTHER" id="PTHR34060:SF2">
    <property type="entry name" value="OS03G0837900 PROTEIN"/>
    <property type="match status" value="1"/>
</dbReference>
<proteinExistence type="predicted"/>
<comment type="caution">
    <text evidence="2">The sequence shown here is derived from an EMBL/GenBank/DDBJ whole genome shotgun (WGS) entry which is preliminary data.</text>
</comment>
<protein>
    <submittedName>
        <fullName evidence="2">Coenzyme Q-binding protein COQ10, START domain</fullName>
    </submittedName>
</protein>
<evidence type="ECO:0000313" key="3">
    <source>
        <dbReference type="Proteomes" id="UP001370490"/>
    </source>
</evidence>
<keyword evidence="3" id="KW-1185">Reference proteome</keyword>
<dbReference type="EMBL" id="JBAMMX010000006">
    <property type="protein sequence ID" value="KAK6938007.1"/>
    <property type="molecule type" value="Genomic_DNA"/>
</dbReference>
<dbReference type="AlphaFoldDB" id="A0AAN8W2R4"/>
<evidence type="ECO:0000259" key="1">
    <source>
        <dbReference type="Pfam" id="PF03364"/>
    </source>
</evidence>
<dbReference type="SUPFAM" id="SSF55961">
    <property type="entry name" value="Bet v1-like"/>
    <property type="match status" value="1"/>
</dbReference>
<gene>
    <name evidence="2" type="ORF">RJ641_031515</name>
</gene>
<organism evidence="2 3">
    <name type="scientific">Dillenia turbinata</name>
    <dbReference type="NCBI Taxonomy" id="194707"/>
    <lineage>
        <taxon>Eukaryota</taxon>
        <taxon>Viridiplantae</taxon>
        <taxon>Streptophyta</taxon>
        <taxon>Embryophyta</taxon>
        <taxon>Tracheophyta</taxon>
        <taxon>Spermatophyta</taxon>
        <taxon>Magnoliopsida</taxon>
        <taxon>eudicotyledons</taxon>
        <taxon>Gunneridae</taxon>
        <taxon>Pentapetalae</taxon>
        <taxon>Dilleniales</taxon>
        <taxon>Dilleniaceae</taxon>
        <taxon>Dillenia</taxon>
    </lineage>
</organism>
<accession>A0AAN8W2R4</accession>
<dbReference type="PANTHER" id="PTHR34060">
    <property type="entry name" value="POLYKETIDE CYCLASE / DEHYDRASE AND LIPID TRANSPORT PROTEIN"/>
    <property type="match status" value="1"/>
</dbReference>
<feature type="domain" description="Coenzyme Q-binding protein COQ10 START" evidence="1">
    <location>
        <begin position="1"/>
        <end position="58"/>
    </location>
</feature>